<proteinExistence type="predicted"/>
<dbReference type="EMBL" id="JBDXSU010000019">
    <property type="protein sequence ID" value="MFB5192269.1"/>
    <property type="molecule type" value="Genomic_DNA"/>
</dbReference>
<dbReference type="Proteomes" id="UP001579974">
    <property type="component" value="Unassembled WGS sequence"/>
</dbReference>
<reference evidence="1 2" key="1">
    <citation type="journal article" date="2024" name="Int. J. Mol. Sci.">
        <title>Exploration of Alicyclobacillus spp. Genome in Search of Antibiotic Resistance.</title>
        <authorList>
            <person name="Bucka-Kolendo J."/>
            <person name="Kiousi D.E."/>
            <person name="Dekowska A."/>
            <person name="Mikolajczuk-Szczyrba A."/>
            <person name="Karadedos D.M."/>
            <person name="Michael P."/>
            <person name="Galanis A."/>
            <person name="Sokolowska B."/>
        </authorList>
    </citation>
    <scope>NUCLEOTIDE SEQUENCE [LARGE SCALE GENOMIC DNA]</scope>
    <source>
        <strain evidence="1 2">KKP 3000</strain>
    </source>
</reference>
<protein>
    <submittedName>
        <fullName evidence="1">Uncharacterized protein</fullName>
    </submittedName>
</protein>
<evidence type="ECO:0000313" key="2">
    <source>
        <dbReference type="Proteomes" id="UP001579974"/>
    </source>
</evidence>
<accession>A0ABV5AJ33</accession>
<sequence length="57" mass="6957">MHLYGYEYLVKMQQASIEKKSRSFWMIEDWRRARKTSRNAVDKRVARERTHLGNVKT</sequence>
<organism evidence="1 2">
    <name type="scientific">Alicyclobacillus fastidiosus</name>
    <dbReference type="NCBI Taxonomy" id="392011"/>
    <lineage>
        <taxon>Bacteria</taxon>
        <taxon>Bacillati</taxon>
        <taxon>Bacillota</taxon>
        <taxon>Bacilli</taxon>
        <taxon>Bacillales</taxon>
        <taxon>Alicyclobacillaceae</taxon>
        <taxon>Alicyclobacillus</taxon>
    </lineage>
</organism>
<gene>
    <name evidence="1" type="ORF">KKP3000_001064</name>
</gene>
<name>A0ABV5AJ33_9BACL</name>
<comment type="caution">
    <text evidence="1">The sequence shown here is derived from an EMBL/GenBank/DDBJ whole genome shotgun (WGS) entry which is preliminary data.</text>
</comment>
<dbReference type="RefSeq" id="WP_275474328.1">
    <property type="nucleotide sequence ID" value="NZ_CP162940.1"/>
</dbReference>
<evidence type="ECO:0000313" key="1">
    <source>
        <dbReference type="EMBL" id="MFB5192269.1"/>
    </source>
</evidence>
<keyword evidence="2" id="KW-1185">Reference proteome</keyword>